<dbReference type="SUPFAM" id="SSF56801">
    <property type="entry name" value="Acetyl-CoA synthetase-like"/>
    <property type="match status" value="1"/>
</dbReference>
<protein>
    <submittedName>
        <fullName evidence="4">Acyl-CoA synthetase</fullName>
    </submittedName>
</protein>
<dbReference type="Gene3D" id="3.40.50.12780">
    <property type="entry name" value="N-terminal domain of ligase-like"/>
    <property type="match status" value="1"/>
</dbReference>
<organism evidence="4 5">
    <name type="scientific">Micromonospora radicis</name>
    <dbReference type="NCBI Taxonomy" id="1894971"/>
    <lineage>
        <taxon>Bacteria</taxon>
        <taxon>Bacillati</taxon>
        <taxon>Actinomycetota</taxon>
        <taxon>Actinomycetes</taxon>
        <taxon>Micromonosporales</taxon>
        <taxon>Micromonosporaceae</taxon>
        <taxon>Micromonospora</taxon>
    </lineage>
</organism>
<name>A0A418MZ80_9ACTN</name>
<dbReference type="OrthoDB" id="9803968at2"/>
<dbReference type="AlphaFoldDB" id="A0A418MZ80"/>
<dbReference type="Proteomes" id="UP000283832">
    <property type="component" value="Unassembled WGS sequence"/>
</dbReference>
<dbReference type="PANTHER" id="PTHR24096:SF323">
    <property type="entry name" value="BLR3536 PROTEIN"/>
    <property type="match status" value="1"/>
</dbReference>
<dbReference type="InterPro" id="IPR025110">
    <property type="entry name" value="AMP-bd_C"/>
</dbReference>
<evidence type="ECO:0000313" key="4">
    <source>
        <dbReference type="EMBL" id="RIV40560.1"/>
    </source>
</evidence>
<evidence type="ECO:0000313" key="5">
    <source>
        <dbReference type="Proteomes" id="UP000283832"/>
    </source>
</evidence>
<dbReference type="Gene3D" id="3.30.300.30">
    <property type="match status" value="1"/>
</dbReference>
<feature type="compositionally biased region" description="Basic and acidic residues" evidence="1">
    <location>
        <begin position="518"/>
        <end position="530"/>
    </location>
</feature>
<evidence type="ECO:0000256" key="1">
    <source>
        <dbReference type="SAM" id="MobiDB-lite"/>
    </source>
</evidence>
<dbReference type="Pfam" id="PF00501">
    <property type="entry name" value="AMP-binding"/>
    <property type="match status" value="1"/>
</dbReference>
<dbReference type="GO" id="GO:0016405">
    <property type="term" value="F:CoA-ligase activity"/>
    <property type="evidence" value="ECO:0007669"/>
    <property type="project" value="TreeGrafter"/>
</dbReference>
<feature type="domain" description="AMP-dependent synthetase/ligase" evidence="2">
    <location>
        <begin position="9"/>
        <end position="365"/>
    </location>
</feature>
<keyword evidence="5" id="KW-1185">Reference proteome</keyword>
<accession>A0A418MZ80</accession>
<comment type="caution">
    <text evidence="4">The sequence shown here is derived from an EMBL/GenBank/DDBJ whole genome shotgun (WGS) entry which is preliminary data.</text>
</comment>
<dbReference type="RefSeq" id="WP_119572885.1">
    <property type="nucleotide sequence ID" value="NZ_QXEC01000002.1"/>
</dbReference>
<reference evidence="4 5" key="1">
    <citation type="submission" date="2018-08" db="EMBL/GenBank/DDBJ databases">
        <title>Jishengella sp. nov., isolated from a root of Azadirachta indica A. Juss. var. siamensis Valenton.</title>
        <authorList>
            <person name="Kuncharoen N."/>
            <person name="Tanasupawat S."/>
            <person name="Kudo T."/>
            <person name="Ohkuma M."/>
        </authorList>
    </citation>
    <scope>NUCLEOTIDE SEQUENCE [LARGE SCALE GENOMIC DNA]</scope>
    <source>
        <strain evidence="4 5">AZ1-13</strain>
    </source>
</reference>
<gene>
    <name evidence="4" type="ORF">D2L64_02710</name>
</gene>
<evidence type="ECO:0000259" key="3">
    <source>
        <dbReference type="Pfam" id="PF13193"/>
    </source>
</evidence>
<dbReference type="PROSITE" id="PS00455">
    <property type="entry name" value="AMP_BINDING"/>
    <property type="match status" value="1"/>
</dbReference>
<dbReference type="InterPro" id="IPR042099">
    <property type="entry name" value="ANL_N_sf"/>
</dbReference>
<dbReference type="InterPro" id="IPR045851">
    <property type="entry name" value="AMP-bd_C_sf"/>
</dbReference>
<dbReference type="EMBL" id="QXEC01000002">
    <property type="protein sequence ID" value="RIV40560.1"/>
    <property type="molecule type" value="Genomic_DNA"/>
</dbReference>
<dbReference type="PANTHER" id="PTHR24096">
    <property type="entry name" value="LONG-CHAIN-FATTY-ACID--COA LIGASE"/>
    <property type="match status" value="1"/>
</dbReference>
<dbReference type="InterPro" id="IPR000873">
    <property type="entry name" value="AMP-dep_synth/lig_dom"/>
</dbReference>
<feature type="domain" description="AMP-binding enzyme C-terminal" evidence="3">
    <location>
        <begin position="423"/>
        <end position="501"/>
    </location>
</feature>
<feature type="region of interest" description="Disordered" evidence="1">
    <location>
        <begin position="493"/>
        <end position="530"/>
    </location>
</feature>
<sequence length="530" mass="57130">MGEERTGFRLWAAAEPDLCAIVTADDRRISYGELFAEVNRLSHGLRTRAGLEAGDTVAAVMTNSAGMVALYLAAMQSGLYLVTLNYHLTEHEIGYILGDSGARAVVASARVEATVLAAAEAAPGIQVYVDGGSSAGGARPLSALTEGMPDESPQQTPAGSLMMYTSGTTGRPKGVKRPLSGVDADAGALTYVWLFQEFGMTRAAFASWLVAAPMYHSANITPAMGALHAGGTMVLMDGWTPEGFLRRVQEQRVTGTSMVPTHFYRLLQLPHEVRAGYDVSSLRYVLHGAAPCPREIKQRILDWFGPVVYEYYGSTEVGTTIARPHEWLAHPGTVGRPASISTLRILDEQGDEVPVGQTGIVYMRQGNDRVEYHNDPTKTEGARRDGLLTVWDVGHVDADGFLYITGRASELILVGGVNVYPAEIEAALLEHEWVADVGVIGVPDAEFGEVPQAHVVLRTGAPEAGPAVAGIRRYLADRLARPKQPVTYVVRDGLPRDPNGKLYKARLRQPAPVPAVPDRPEQEGERNGLR</sequence>
<evidence type="ECO:0000259" key="2">
    <source>
        <dbReference type="Pfam" id="PF00501"/>
    </source>
</evidence>
<dbReference type="Pfam" id="PF13193">
    <property type="entry name" value="AMP-binding_C"/>
    <property type="match status" value="1"/>
</dbReference>
<proteinExistence type="predicted"/>
<dbReference type="InterPro" id="IPR020845">
    <property type="entry name" value="AMP-binding_CS"/>
</dbReference>